<dbReference type="RefSeq" id="WP_106394456.1">
    <property type="nucleotide sequence ID" value="NZ_PVNK01000229.1"/>
</dbReference>
<dbReference type="PROSITE" id="PS51295">
    <property type="entry name" value="CRM"/>
    <property type="match status" value="1"/>
</dbReference>
<dbReference type="AlphaFoldDB" id="A0A2S9XG93"/>
<dbReference type="SUPFAM" id="SSF75471">
    <property type="entry name" value="YhbY-like"/>
    <property type="match status" value="1"/>
</dbReference>
<dbReference type="OrthoDB" id="9797519at2"/>
<evidence type="ECO:0000256" key="1">
    <source>
        <dbReference type="ARBA" id="ARBA00022884"/>
    </source>
</evidence>
<name>A0A2S9XG93_9BACT</name>
<feature type="domain" description="CRM" evidence="3">
    <location>
        <begin position="4"/>
        <end position="101"/>
    </location>
</feature>
<dbReference type="SMART" id="SM01103">
    <property type="entry name" value="CRS1_YhbY"/>
    <property type="match status" value="1"/>
</dbReference>
<evidence type="ECO:0000259" key="3">
    <source>
        <dbReference type="PROSITE" id="PS51295"/>
    </source>
</evidence>
<dbReference type="PANTHER" id="PTHR40065:SF3">
    <property type="entry name" value="RNA-BINDING PROTEIN YHBY"/>
    <property type="match status" value="1"/>
</dbReference>
<dbReference type="EMBL" id="PVNK01000229">
    <property type="protein sequence ID" value="PRP91886.1"/>
    <property type="molecule type" value="Genomic_DNA"/>
</dbReference>
<dbReference type="PANTHER" id="PTHR40065">
    <property type="entry name" value="RNA-BINDING PROTEIN YHBY"/>
    <property type="match status" value="1"/>
</dbReference>
<proteinExistence type="predicted"/>
<reference evidence="4 5" key="1">
    <citation type="submission" date="2018-03" db="EMBL/GenBank/DDBJ databases">
        <title>Draft Genome Sequences of the Obligatory Marine Myxobacteria Enhygromyxa salina SWB005.</title>
        <authorList>
            <person name="Poehlein A."/>
            <person name="Moghaddam J.A."/>
            <person name="Harms H."/>
            <person name="Alanjari M."/>
            <person name="Koenig G.M."/>
            <person name="Daniel R."/>
            <person name="Schaeberle T.F."/>
        </authorList>
    </citation>
    <scope>NUCLEOTIDE SEQUENCE [LARGE SCALE GENOMIC DNA]</scope>
    <source>
        <strain evidence="4 5">SWB005</strain>
    </source>
</reference>
<evidence type="ECO:0000313" key="4">
    <source>
        <dbReference type="EMBL" id="PRP91886.1"/>
    </source>
</evidence>
<gene>
    <name evidence="4" type="primary">yhbY</name>
    <name evidence="4" type="ORF">ENSA5_52290</name>
</gene>
<dbReference type="NCBIfam" id="TIGR00253">
    <property type="entry name" value="RNA_bind_YhbY"/>
    <property type="match status" value="1"/>
</dbReference>
<dbReference type="Gene3D" id="3.30.110.60">
    <property type="entry name" value="YhbY-like"/>
    <property type="match status" value="1"/>
</dbReference>
<protein>
    <submittedName>
        <fullName evidence="4">RNA-binding protein YhbY</fullName>
    </submittedName>
</protein>
<keyword evidence="1 2" id="KW-0694">RNA-binding</keyword>
<dbReference type="InterPro" id="IPR051925">
    <property type="entry name" value="RNA-binding_domain"/>
</dbReference>
<evidence type="ECO:0000313" key="5">
    <source>
        <dbReference type="Proteomes" id="UP000237968"/>
    </source>
</evidence>
<dbReference type="InterPro" id="IPR035920">
    <property type="entry name" value="YhbY-like_sf"/>
</dbReference>
<dbReference type="GO" id="GO:0003723">
    <property type="term" value="F:RNA binding"/>
    <property type="evidence" value="ECO:0007669"/>
    <property type="project" value="UniProtKB-UniRule"/>
</dbReference>
<dbReference type="InterPro" id="IPR017924">
    <property type="entry name" value="RNA-binding_YhbY"/>
</dbReference>
<sequence>MPSVSLSPRQRQHLKGLAHSLSPVVQVGAAGVSEAVVRVVGEALYRHELIKIKLPKLDDAAAREAMAEALTAASGAARIQLVGRVLVLYTPRDKDLPKKPRIQVPSA</sequence>
<organism evidence="4 5">
    <name type="scientific">Enhygromyxa salina</name>
    <dbReference type="NCBI Taxonomy" id="215803"/>
    <lineage>
        <taxon>Bacteria</taxon>
        <taxon>Pseudomonadati</taxon>
        <taxon>Myxococcota</taxon>
        <taxon>Polyangia</taxon>
        <taxon>Nannocystales</taxon>
        <taxon>Nannocystaceae</taxon>
        <taxon>Enhygromyxa</taxon>
    </lineage>
</organism>
<keyword evidence="5" id="KW-1185">Reference proteome</keyword>
<accession>A0A2S9XG93</accession>
<evidence type="ECO:0000256" key="2">
    <source>
        <dbReference type="PROSITE-ProRule" id="PRU00626"/>
    </source>
</evidence>
<comment type="caution">
    <text evidence="4">The sequence shown here is derived from an EMBL/GenBank/DDBJ whole genome shotgun (WGS) entry which is preliminary data.</text>
</comment>
<dbReference type="Proteomes" id="UP000237968">
    <property type="component" value="Unassembled WGS sequence"/>
</dbReference>
<dbReference type="InterPro" id="IPR001890">
    <property type="entry name" value="RNA-binding_CRM"/>
</dbReference>
<dbReference type="Pfam" id="PF01985">
    <property type="entry name" value="CRS1_YhbY"/>
    <property type="match status" value="1"/>
</dbReference>